<keyword evidence="1" id="KW-0812">Transmembrane</keyword>
<comment type="caution">
    <text evidence="2">The sequence shown here is derived from an EMBL/GenBank/DDBJ whole genome shotgun (WGS) entry which is preliminary data.</text>
</comment>
<evidence type="ECO:0000313" key="2">
    <source>
        <dbReference type="EMBL" id="MDR7073775.1"/>
    </source>
</evidence>
<proteinExistence type="predicted"/>
<feature type="transmembrane region" description="Helical" evidence="1">
    <location>
        <begin position="6"/>
        <end position="23"/>
    </location>
</feature>
<feature type="transmembrane region" description="Helical" evidence="1">
    <location>
        <begin position="43"/>
        <end position="62"/>
    </location>
</feature>
<name>A0ABU1U2Z1_9BACL</name>
<evidence type="ECO:0000313" key="3">
    <source>
        <dbReference type="Proteomes" id="UP001258181"/>
    </source>
</evidence>
<feature type="transmembrane region" description="Helical" evidence="1">
    <location>
        <begin position="68"/>
        <end position="89"/>
    </location>
</feature>
<dbReference type="EMBL" id="JAVDWA010000004">
    <property type="protein sequence ID" value="MDR7073775.1"/>
    <property type="molecule type" value="Genomic_DNA"/>
</dbReference>
<evidence type="ECO:0000256" key="1">
    <source>
        <dbReference type="SAM" id="Phobius"/>
    </source>
</evidence>
<protein>
    <submittedName>
        <fullName evidence="2">Uncharacterized membrane protein YjjB (DUF3815 family)</fullName>
    </submittedName>
</protein>
<keyword evidence="3" id="KW-1185">Reference proteome</keyword>
<dbReference type="InterPro" id="IPR025618">
    <property type="entry name" value="YtpI"/>
</dbReference>
<dbReference type="Pfam" id="PF14007">
    <property type="entry name" value="YtpI"/>
    <property type="match status" value="1"/>
</dbReference>
<keyword evidence="1" id="KW-0472">Membrane</keyword>
<sequence>MGESLMPIFIILIILSFALYVFYKVREVRTKELFYKRWTGSKAKMALGTFIASFGLNELTSVEGRLQLWIAIVFLVYGVVLLFFGWKMYKHYLTLAKKESQSTNQNMNG</sequence>
<gene>
    <name evidence="2" type="ORF">J2X07_002762</name>
</gene>
<dbReference type="Proteomes" id="UP001258181">
    <property type="component" value="Unassembled WGS sequence"/>
</dbReference>
<dbReference type="RefSeq" id="WP_310259598.1">
    <property type="nucleotide sequence ID" value="NZ_JAVDWA010000004.1"/>
</dbReference>
<reference evidence="2 3" key="1">
    <citation type="submission" date="2023-07" db="EMBL/GenBank/DDBJ databases">
        <title>Sorghum-associated microbial communities from plants grown in Nebraska, USA.</title>
        <authorList>
            <person name="Schachtman D."/>
        </authorList>
    </citation>
    <scope>NUCLEOTIDE SEQUENCE [LARGE SCALE GENOMIC DNA]</scope>
    <source>
        <strain evidence="2 3">BE211</strain>
    </source>
</reference>
<organism evidence="2 3">
    <name type="scientific">Fictibacillus barbaricus</name>
    <dbReference type="NCBI Taxonomy" id="182136"/>
    <lineage>
        <taxon>Bacteria</taxon>
        <taxon>Bacillati</taxon>
        <taxon>Bacillota</taxon>
        <taxon>Bacilli</taxon>
        <taxon>Bacillales</taxon>
        <taxon>Fictibacillaceae</taxon>
        <taxon>Fictibacillus</taxon>
    </lineage>
</organism>
<keyword evidence="1" id="KW-1133">Transmembrane helix</keyword>
<accession>A0ABU1U2Z1</accession>